<name>A0A4Y9Y0W5_9APHY</name>
<protein>
    <recommendedName>
        <fullName evidence="1">Enoyl reductase (ER) domain-containing protein</fullName>
    </recommendedName>
</protein>
<gene>
    <name evidence="2" type="ORF">EVJ58_g8094</name>
</gene>
<dbReference type="GO" id="GO:0016651">
    <property type="term" value="F:oxidoreductase activity, acting on NAD(P)H"/>
    <property type="evidence" value="ECO:0007669"/>
    <property type="project" value="InterPro"/>
</dbReference>
<dbReference type="InterPro" id="IPR020843">
    <property type="entry name" value="ER"/>
</dbReference>
<dbReference type="SUPFAM" id="SSF50129">
    <property type="entry name" value="GroES-like"/>
    <property type="match status" value="1"/>
</dbReference>
<dbReference type="PANTHER" id="PTHR45348">
    <property type="entry name" value="HYPOTHETICAL OXIDOREDUCTASE (EUROFUNG)"/>
    <property type="match status" value="1"/>
</dbReference>
<accession>A0A4Y9Y0W5</accession>
<dbReference type="Proteomes" id="UP000298390">
    <property type="component" value="Unassembled WGS sequence"/>
</dbReference>
<reference evidence="2 3" key="1">
    <citation type="submission" date="2019-01" db="EMBL/GenBank/DDBJ databases">
        <title>Genome sequencing of the rare red list fungi Fomitopsis rosea.</title>
        <authorList>
            <person name="Buettner E."/>
            <person name="Kellner H."/>
        </authorList>
    </citation>
    <scope>NUCLEOTIDE SEQUENCE [LARGE SCALE GENOMIC DNA]</scope>
    <source>
        <strain evidence="2 3">DSM 105464</strain>
    </source>
</reference>
<dbReference type="PANTHER" id="PTHR45348:SF2">
    <property type="entry name" value="ZINC-TYPE ALCOHOL DEHYDROGENASE-LIKE PROTEIN C2E1P3.01"/>
    <property type="match status" value="1"/>
</dbReference>
<dbReference type="Pfam" id="PF00107">
    <property type="entry name" value="ADH_zinc_N"/>
    <property type="match status" value="1"/>
</dbReference>
<dbReference type="CDD" id="cd08249">
    <property type="entry name" value="enoyl_reductase_like"/>
    <property type="match status" value="1"/>
</dbReference>
<dbReference type="AlphaFoldDB" id="A0A4Y9Y0W5"/>
<dbReference type="InterPro" id="IPR047122">
    <property type="entry name" value="Trans-enoyl_RdTase-like"/>
</dbReference>
<dbReference type="STRING" id="34475.A0A4Y9Y0W5"/>
<dbReference type="InterPro" id="IPR011032">
    <property type="entry name" value="GroES-like_sf"/>
</dbReference>
<feature type="domain" description="Enoyl reductase (ER)" evidence="1">
    <location>
        <begin position="17"/>
        <end position="344"/>
    </location>
</feature>
<dbReference type="InterPro" id="IPR036291">
    <property type="entry name" value="NAD(P)-bd_dom_sf"/>
</dbReference>
<dbReference type="SMART" id="SM00829">
    <property type="entry name" value="PKS_ER"/>
    <property type="match status" value="1"/>
</dbReference>
<comment type="caution">
    <text evidence="2">The sequence shown here is derived from an EMBL/GenBank/DDBJ whole genome shotgun (WGS) entry which is preliminary data.</text>
</comment>
<evidence type="ECO:0000259" key="1">
    <source>
        <dbReference type="SMART" id="SM00829"/>
    </source>
</evidence>
<proteinExistence type="predicted"/>
<evidence type="ECO:0000313" key="3">
    <source>
        <dbReference type="Proteomes" id="UP000298390"/>
    </source>
</evidence>
<dbReference type="Pfam" id="PF08240">
    <property type="entry name" value="ADH_N"/>
    <property type="match status" value="1"/>
</dbReference>
<evidence type="ECO:0000313" key="2">
    <source>
        <dbReference type="EMBL" id="TFY55682.1"/>
    </source>
</evidence>
<dbReference type="Gene3D" id="3.40.50.720">
    <property type="entry name" value="NAD(P)-binding Rossmann-like Domain"/>
    <property type="match status" value="1"/>
</dbReference>
<dbReference type="InterPro" id="IPR013149">
    <property type="entry name" value="ADH-like_C"/>
</dbReference>
<sequence>MELASRQYMQAVVIREGRTFAIQDHPIPLIDDNDVLVRVVAVAQNPSDWKFIDSSQNVGTIVGCDWSGQVVQRGKNVEKPGLGEHVAGFAMGGTFVDSGAFAEYVKAPAELVWTVPQGVLSHEQAATMNGGVCTAAQCLYHPQRLGLVEPPDRADGSEWVLIYGGSSSVGQYAIQLAHLSGYKVVTTASPHNFELVKSLGADAVYDYNDPDVVATIKRATGDSVRYAIDTQSTKDTQQLCARAMGASGGKLILMFPPTFKAKKLRKDVEFIPTLVYTALGRPFVLGPQAQYAAQPKDRAQIASFLKKMADLVRDGLVVPNRIKFWEGGMQAIPEGLQYMRDEDGSPSSDAGGLIHAQRASYASGARLDV</sequence>
<dbReference type="Gene3D" id="3.90.180.10">
    <property type="entry name" value="Medium-chain alcohol dehydrogenases, catalytic domain"/>
    <property type="match status" value="1"/>
</dbReference>
<dbReference type="SUPFAM" id="SSF51735">
    <property type="entry name" value="NAD(P)-binding Rossmann-fold domains"/>
    <property type="match status" value="1"/>
</dbReference>
<dbReference type="InterPro" id="IPR013154">
    <property type="entry name" value="ADH-like_N"/>
</dbReference>
<organism evidence="2 3">
    <name type="scientific">Rhodofomes roseus</name>
    <dbReference type="NCBI Taxonomy" id="34475"/>
    <lineage>
        <taxon>Eukaryota</taxon>
        <taxon>Fungi</taxon>
        <taxon>Dikarya</taxon>
        <taxon>Basidiomycota</taxon>
        <taxon>Agaricomycotina</taxon>
        <taxon>Agaricomycetes</taxon>
        <taxon>Polyporales</taxon>
        <taxon>Rhodofomes</taxon>
    </lineage>
</organism>
<dbReference type="EMBL" id="SEKV01000569">
    <property type="protein sequence ID" value="TFY55682.1"/>
    <property type="molecule type" value="Genomic_DNA"/>
</dbReference>